<evidence type="ECO:0000313" key="2">
    <source>
        <dbReference type="Proteomes" id="UP000315037"/>
    </source>
</evidence>
<dbReference type="Proteomes" id="UP000315037">
    <property type="component" value="Unassembled WGS sequence"/>
</dbReference>
<organism evidence="1 2">
    <name type="scientific">Oecophyllibacter saccharovorans</name>
    <dbReference type="NCBI Taxonomy" id="2558360"/>
    <lineage>
        <taxon>Bacteria</taxon>
        <taxon>Pseudomonadati</taxon>
        <taxon>Pseudomonadota</taxon>
        <taxon>Alphaproteobacteria</taxon>
        <taxon>Acetobacterales</taxon>
        <taxon>Acetobacteraceae</taxon>
        <taxon>Oecophyllibacter</taxon>
    </lineage>
</organism>
<gene>
    <name evidence="1" type="ORF">E3202_00570</name>
</gene>
<accession>A0A506US04</accession>
<dbReference type="EMBL" id="SORZ01000001">
    <property type="protein sequence ID" value="TPW36124.1"/>
    <property type="molecule type" value="Genomic_DNA"/>
</dbReference>
<proteinExistence type="predicted"/>
<keyword evidence="2" id="KW-1185">Reference proteome</keyword>
<sequence length="123" mass="13189">MLCGLIGLTAALSGCSTPDASSSPYGQWRGKLVTDDGACPTSDESILRIRGKEIVFSPANGAQVLHGTYNPKSARQHYQATLDEKGMNGQPYHMVFNGYPVGMTIGGTYLSPRCRAHVTLVRD</sequence>
<dbReference type="AlphaFoldDB" id="A0A506US04"/>
<comment type="caution">
    <text evidence="1">The sequence shown here is derived from an EMBL/GenBank/DDBJ whole genome shotgun (WGS) entry which is preliminary data.</text>
</comment>
<evidence type="ECO:0008006" key="3">
    <source>
        <dbReference type="Google" id="ProtNLM"/>
    </source>
</evidence>
<reference evidence="1 2" key="1">
    <citation type="submission" date="2019-03" db="EMBL/GenBank/DDBJ databases">
        <title>The complete genome sequence of Neokomagataea sp. Jb2 NBRC113641.</title>
        <authorList>
            <person name="Chua K.-O."/>
            <person name="Chan K.-G."/>
            <person name="See-Too W.-S."/>
        </authorList>
    </citation>
    <scope>NUCLEOTIDE SEQUENCE [LARGE SCALE GENOMIC DNA]</scope>
    <source>
        <strain evidence="1 2">Jb2</strain>
    </source>
</reference>
<protein>
    <recommendedName>
        <fullName evidence="3">DUF2147 domain-containing protein</fullName>
    </recommendedName>
</protein>
<evidence type="ECO:0000313" key="1">
    <source>
        <dbReference type="EMBL" id="TPW36124.1"/>
    </source>
</evidence>
<name>A0A506US04_9PROT</name>